<evidence type="ECO:0000259" key="11">
    <source>
        <dbReference type="PROSITE" id="PS50045"/>
    </source>
</evidence>
<dbReference type="InterPro" id="IPR027417">
    <property type="entry name" value="P-loop_NTPase"/>
</dbReference>
<dbReference type="InterPro" id="IPR002078">
    <property type="entry name" value="Sigma_54_int"/>
</dbReference>
<accession>A0ABX3KZN7</accession>
<dbReference type="PANTHER" id="PTHR32071:SF3">
    <property type="entry name" value="HTH-TYPE TRANSCRIPTIONAL REGULATORY PROTEIN TYRR"/>
    <property type="match status" value="1"/>
</dbReference>
<evidence type="ECO:0000256" key="4">
    <source>
        <dbReference type="ARBA" id="ARBA00022741"/>
    </source>
</evidence>
<dbReference type="CDD" id="cd00009">
    <property type="entry name" value="AAA"/>
    <property type="match status" value="1"/>
</dbReference>
<dbReference type="SUPFAM" id="SSF46689">
    <property type="entry name" value="Homeodomain-like"/>
    <property type="match status" value="1"/>
</dbReference>
<dbReference type="Pfam" id="PF00158">
    <property type="entry name" value="Sigma54_activat"/>
    <property type="match status" value="1"/>
</dbReference>
<proteinExistence type="predicted"/>
<keyword evidence="13" id="KW-1185">Reference proteome</keyword>
<evidence type="ECO:0000256" key="8">
    <source>
        <dbReference type="ARBA" id="ARBA00023125"/>
    </source>
</evidence>
<evidence type="ECO:0000256" key="5">
    <source>
        <dbReference type="ARBA" id="ARBA00022797"/>
    </source>
</evidence>
<dbReference type="SUPFAM" id="SSF52540">
    <property type="entry name" value="P-loop containing nucleoside triphosphate hydrolases"/>
    <property type="match status" value="1"/>
</dbReference>
<dbReference type="Proteomes" id="UP000188820">
    <property type="component" value="Unassembled WGS sequence"/>
</dbReference>
<dbReference type="SMART" id="SM00382">
    <property type="entry name" value="AAA"/>
    <property type="match status" value="1"/>
</dbReference>
<dbReference type="PROSITE" id="PS50045">
    <property type="entry name" value="SIGMA54_INTERACT_4"/>
    <property type="match status" value="1"/>
</dbReference>
<keyword evidence="5" id="KW-0058">Aromatic hydrocarbons catabolism</keyword>
<protein>
    <recommendedName>
        <fullName evidence="10">HTH-type transcriptional regulatory protein TyrR</fullName>
    </recommendedName>
</protein>
<dbReference type="Pfam" id="PF25601">
    <property type="entry name" value="AAA_lid_14"/>
    <property type="match status" value="1"/>
</dbReference>
<reference evidence="12 13" key="1">
    <citation type="submission" date="2016-10" db="EMBL/GenBank/DDBJ databases">
        <title>Rodentibacter gen. nov. and new species.</title>
        <authorList>
            <person name="Christensen H."/>
        </authorList>
    </citation>
    <scope>NUCLEOTIDE SEQUENCE [LARGE SCALE GENOMIC DNA]</scope>
    <source>
        <strain evidence="12 13">1998236014</strain>
    </source>
</reference>
<keyword evidence="6" id="KW-0067">ATP-binding</keyword>
<evidence type="ECO:0000256" key="2">
    <source>
        <dbReference type="ARBA" id="ARBA00022490"/>
    </source>
</evidence>
<evidence type="ECO:0000256" key="10">
    <source>
        <dbReference type="ARBA" id="ARBA00029500"/>
    </source>
</evidence>
<dbReference type="PANTHER" id="PTHR32071">
    <property type="entry name" value="TRANSCRIPTIONAL REGULATORY PROTEIN"/>
    <property type="match status" value="1"/>
</dbReference>
<dbReference type="RefSeq" id="WP_077462646.1">
    <property type="nucleotide sequence ID" value="NZ_MLAA01000008.1"/>
</dbReference>
<evidence type="ECO:0000256" key="9">
    <source>
        <dbReference type="ARBA" id="ARBA00023163"/>
    </source>
</evidence>
<dbReference type="Gene3D" id="1.10.10.60">
    <property type="entry name" value="Homeodomain-like"/>
    <property type="match status" value="1"/>
</dbReference>
<keyword evidence="2" id="KW-0963">Cytoplasm</keyword>
<dbReference type="NCBIfam" id="TIGR04381">
    <property type="entry name" value="HTH_TypR"/>
    <property type="match status" value="1"/>
</dbReference>
<evidence type="ECO:0000256" key="1">
    <source>
        <dbReference type="ARBA" id="ARBA00004496"/>
    </source>
</evidence>
<dbReference type="Gene3D" id="1.10.8.60">
    <property type="match status" value="1"/>
</dbReference>
<dbReference type="InterPro" id="IPR009057">
    <property type="entry name" value="Homeodomain-like_sf"/>
</dbReference>
<dbReference type="InterPro" id="IPR030828">
    <property type="entry name" value="HTH_TyrR"/>
</dbReference>
<dbReference type="InterPro" id="IPR025662">
    <property type="entry name" value="Sigma_54_int_dom_ATP-bd_1"/>
</dbReference>
<organism evidence="12 13">
    <name type="scientific">Rodentibacter caecimuris</name>
    <dbReference type="NCBI Taxonomy" id="1796644"/>
    <lineage>
        <taxon>Bacteria</taxon>
        <taxon>Pseudomonadati</taxon>
        <taxon>Pseudomonadota</taxon>
        <taxon>Gammaproteobacteria</taxon>
        <taxon>Pasteurellales</taxon>
        <taxon>Pasteurellaceae</taxon>
        <taxon>Rodentibacter</taxon>
    </lineage>
</organism>
<keyword evidence="3" id="KW-0678">Repressor</keyword>
<dbReference type="PROSITE" id="PS00675">
    <property type="entry name" value="SIGMA54_INTERACT_1"/>
    <property type="match status" value="1"/>
</dbReference>
<dbReference type="Pfam" id="PF18024">
    <property type="entry name" value="HTH_50"/>
    <property type="match status" value="1"/>
</dbReference>
<dbReference type="EMBL" id="MLAA01000008">
    <property type="protein sequence ID" value="OOF70709.1"/>
    <property type="molecule type" value="Genomic_DNA"/>
</dbReference>
<dbReference type="InterPro" id="IPR058031">
    <property type="entry name" value="AAA_lid_NorR"/>
</dbReference>
<keyword evidence="8" id="KW-0238">DNA-binding</keyword>
<evidence type="ECO:0000313" key="13">
    <source>
        <dbReference type="Proteomes" id="UP000188820"/>
    </source>
</evidence>
<evidence type="ECO:0000313" key="12">
    <source>
        <dbReference type="EMBL" id="OOF70709.1"/>
    </source>
</evidence>
<comment type="subcellular location">
    <subcellularLocation>
        <location evidence="1">Cytoplasm</location>
    </subcellularLocation>
</comment>
<evidence type="ECO:0000256" key="7">
    <source>
        <dbReference type="ARBA" id="ARBA00023015"/>
    </source>
</evidence>
<dbReference type="PROSITE" id="PS00688">
    <property type="entry name" value="SIGMA54_INTERACT_3"/>
    <property type="match status" value="1"/>
</dbReference>
<evidence type="ECO:0000256" key="6">
    <source>
        <dbReference type="ARBA" id="ARBA00022840"/>
    </source>
</evidence>
<dbReference type="InterPro" id="IPR003593">
    <property type="entry name" value="AAA+_ATPase"/>
</dbReference>
<dbReference type="Gene3D" id="3.40.50.300">
    <property type="entry name" value="P-loop containing nucleotide triphosphate hydrolases"/>
    <property type="match status" value="1"/>
</dbReference>
<comment type="caution">
    <text evidence="12">The sequence shown here is derived from an EMBL/GenBank/DDBJ whole genome shotgun (WGS) entry which is preliminary data.</text>
</comment>
<gene>
    <name evidence="12" type="ORF">BKG89_02660</name>
</gene>
<keyword evidence="7" id="KW-0805">Transcription regulation</keyword>
<name>A0ABX3KZN7_9PAST</name>
<dbReference type="InterPro" id="IPR025944">
    <property type="entry name" value="Sigma_54_int_dom_CS"/>
</dbReference>
<feature type="domain" description="Sigma-54 factor interaction" evidence="11">
    <location>
        <begin position="13"/>
        <end position="237"/>
    </location>
</feature>
<keyword evidence="4" id="KW-0547">Nucleotide-binding</keyword>
<evidence type="ECO:0000256" key="3">
    <source>
        <dbReference type="ARBA" id="ARBA00022491"/>
    </source>
</evidence>
<keyword evidence="9" id="KW-0804">Transcription</keyword>
<sequence length="316" mass="36035">MREPCISQSFSRFTTNSPKMKSAVENGIKFSQSDASLLIQGETGTGKDLFAKACHQASQRSQQKFIAVNCAGLPDYDAESEMFGRHSTEQESIGFFEYANGGTVLLDNIGELSLPLQAKLLRFLNDGTFRRVGEEKENYSDVRVICTSQIPLSYYVREGKMRQDLFHRLNVLSITIPPLRERREDFEQLVDDMLNLISKHLGRKKPLVNELFLQFLKGYSWPGNVRELYNQLYQACSLTESNQLSTAHLSLTEQTLPAFSLSQFEDKSLEEIMNQFEAQILRQFYEEYPSTRKLAQRLGVSHTAIANKLKQYGIGK</sequence>